<feature type="domain" description="Peptidoglycan binding-like" evidence="2">
    <location>
        <begin position="152"/>
        <end position="207"/>
    </location>
</feature>
<feature type="compositionally biased region" description="Low complexity" evidence="1">
    <location>
        <begin position="82"/>
        <end position="108"/>
    </location>
</feature>
<dbReference type="InterPro" id="IPR036365">
    <property type="entry name" value="PGBD-like_sf"/>
</dbReference>
<accession>A0ABX0YUL4</accession>
<proteinExistence type="predicted"/>
<protein>
    <submittedName>
        <fullName evidence="3">Peptidoglycan-binding protein</fullName>
    </submittedName>
</protein>
<evidence type="ECO:0000313" key="4">
    <source>
        <dbReference type="Proteomes" id="UP000635996"/>
    </source>
</evidence>
<dbReference type="Proteomes" id="UP000635996">
    <property type="component" value="Unassembled WGS sequence"/>
</dbReference>
<dbReference type="InterPro" id="IPR036366">
    <property type="entry name" value="PGBDSf"/>
</dbReference>
<dbReference type="Pfam" id="PF01471">
    <property type="entry name" value="PG_binding_1"/>
    <property type="match status" value="2"/>
</dbReference>
<gene>
    <name evidence="3" type="ORF">HCJ95_11650</name>
</gene>
<organism evidence="3 4">
    <name type="scientific">Streptomyces thermoviolaceus subsp. thermoviolaceus</name>
    <dbReference type="NCBI Taxonomy" id="66860"/>
    <lineage>
        <taxon>Bacteria</taxon>
        <taxon>Bacillati</taxon>
        <taxon>Actinomycetota</taxon>
        <taxon>Actinomycetes</taxon>
        <taxon>Kitasatosporales</taxon>
        <taxon>Streptomycetaceae</taxon>
        <taxon>Streptomyces</taxon>
    </lineage>
</organism>
<dbReference type="EMBL" id="JAATEL010000010">
    <property type="protein sequence ID" value="NJP14931.1"/>
    <property type="molecule type" value="Genomic_DNA"/>
</dbReference>
<keyword evidence="4" id="KW-1185">Reference proteome</keyword>
<evidence type="ECO:0000313" key="3">
    <source>
        <dbReference type="EMBL" id="NJP14931.1"/>
    </source>
</evidence>
<dbReference type="InterPro" id="IPR002477">
    <property type="entry name" value="Peptidoglycan-bd-like"/>
</dbReference>
<dbReference type="SUPFAM" id="SSF47090">
    <property type="entry name" value="PGBD-like"/>
    <property type="match status" value="2"/>
</dbReference>
<feature type="region of interest" description="Disordered" evidence="1">
    <location>
        <begin position="65"/>
        <end position="149"/>
    </location>
</feature>
<sequence>MTGNAPASAARRLADWLRSRPLVLAIFVIAALTMAASAYQNAQGRADSPPLPAAPAEDCVSYDACGPENVNGFGDPDPTDPTDPTGGTQDTQDPAPTADPTDVPQDPGTTGGASGASPGPGTDDASADPGTGNAQTPGTGRRSWPVVKPGDRGETVAAIQLLLTAHGYRTSADAVYGPATKSQVTVYQRDRSLSDDGITGPDTWHALIVTVRAGERGPAVTAVQRLLTVHGHPVPANGTFDDATAQAVTAFQTAHALTPDGVVGPDTWSALVTPAQERQQGA</sequence>
<reference evidence="3 4" key="1">
    <citation type="submission" date="2020-03" db="EMBL/GenBank/DDBJ databases">
        <title>WGS of actinomycetes isolated from Thailand.</title>
        <authorList>
            <person name="Thawai C."/>
        </authorList>
    </citation>
    <scope>NUCLEOTIDE SEQUENCE [LARGE SCALE GENOMIC DNA]</scope>
    <source>
        <strain evidence="3 4">NBRC 13905</strain>
    </source>
</reference>
<feature type="domain" description="Peptidoglycan binding-like" evidence="2">
    <location>
        <begin position="216"/>
        <end position="271"/>
    </location>
</feature>
<evidence type="ECO:0000259" key="2">
    <source>
        <dbReference type="Pfam" id="PF01471"/>
    </source>
</evidence>
<dbReference type="RefSeq" id="WP_125497013.1">
    <property type="nucleotide sequence ID" value="NZ_BMVZ01000014.1"/>
</dbReference>
<evidence type="ECO:0000256" key="1">
    <source>
        <dbReference type="SAM" id="MobiDB-lite"/>
    </source>
</evidence>
<comment type="caution">
    <text evidence="3">The sequence shown here is derived from an EMBL/GenBank/DDBJ whole genome shotgun (WGS) entry which is preliminary data.</text>
</comment>
<dbReference type="Gene3D" id="1.10.101.10">
    <property type="entry name" value="PGBD-like superfamily/PGBD"/>
    <property type="match status" value="2"/>
</dbReference>
<name>A0ABX0YUL4_STRTL</name>